<dbReference type="InterPro" id="IPR028398">
    <property type="entry name" value="PLC-epsilon1_RA2"/>
</dbReference>
<dbReference type="SUPFAM" id="SSF54236">
    <property type="entry name" value="Ubiquitin-like"/>
    <property type="match status" value="2"/>
</dbReference>
<dbReference type="Gene3D" id="3.20.20.190">
    <property type="entry name" value="Phosphatidylinositol (PI) phosphodiesterase"/>
    <property type="match status" value="1"/>
</dbReference>
<feature type="compositionally biased region" description="Acidic residues" evidence="4">
    <location>
        <begin position="1608"/>
        <end position="1619"/>
    </location>
</feature>
<dbReference type="Pfam" id="PF00387">
    <property type="entry name" value="PI-PLC-Y"/>
    <property type="match status" value="1"/>
</dbReference>
<feature type="region of interest" description="Disordered" evidence="4">
    <location>
        <begin position="287"/>
        <end position="316"/>
    </location>
</feature>
<dbReference type="FunFam" id="3.20.20.190:FF:000090">
    <property type="entry name" value="Phosphoinositide phospholipase C"/>
    <property type="match status" value="1"/>
</dbReference>
<dbReference type="InterPro" id="IPR001895">
    <property type="entry name" value="RASGEF_cat_dom"/>
</dbReference>
<dbReference type="SMART" id="SM00148">
    <property type="entry name" value="PLCXc"/>
    <property type="match status" value="1"/>
</dbReference>
<reference evidence="9" key="1">
    <citation type="submission" date="2025-08" db="UniProtKB">
        <authorList>
            <consortium name="Ensembl"/>
        </authorList>
    </citation>
    <scope>IDENTIFICATION</scope>
</reference>
<feature type="compositionally biased region" description="Low complexity" evidence="4">
    <location>
        <begin position="1178"/>
        <end position="1187"/>
    </location>
</feature>
<dbReference type="SUPFAM" id="SSF49562">
    <property type="entry name" value="C2 domain (Calcium/lipid-binding domain, CaLB)"/>
    <property type="match status" value="1"/>
</dbReference>
<evidence type="ECO:0000256" key="1">
    <source>
        <dbReference type="ARBA" id="ARBA00023224"/>
    </source>
</evidence>
<dbReference type="Gene3D" id="1.10.840.10">
    <property type="entry name" value="Ras guanine-nucleotide exchange factors catalytic domain"/>
    <property type="match status" value="1"/>
</dbReference>
<keyword evidence="1" id="KW-0807">Transducer</keyword>
<evidence type="ECO:0000259" key="5">
    <source>
        <dbReference type="PROSITE" id="PS50004"/>
    </source>
</evidence>
<protein>
    <recommendedName>
        <fullName evidence="3">Phosphoinositide phospholipase C</fullName>
        <ecNumber evidence="3">3.1.4.11</ecNumber>
    </recommendedName>
</protein>
<feature type="domain" description="C2" evidence="5">
    <location>
        <begin position="1894"/>
        <end position="2019"/>
    </location>
</feature>
<dbReference type="PROSITE" id="PS50004">
    <property type="entry name" value="C2"/>
    <property type="match status" value="1"/>
</dbReference>
<feature type="region of interest" description="Disordered" evidence="4">
    <location>
        <begin position="1"/>
        <end position="50"/>
    </location>
</feature>
<dbReference type="GO" id="GO:0051209">
    <property type="term" value="P:release of sequestered calcium ion into cytosol"/>
    <property type="evidence" value="ECO:0007669"/>
    <property type="project" value="TreeGrafter"/>
</dbReference>
<dbReference type="InterPro" id="IPR000909">
    <property type="entry name" value="PLipase_C_PInositol-sp_X_dom"/>
</dbReference>
<feature type="compositionally biased region" description="Polar residues" evidence="4">
    <location>
        <begin position="1188"/>
        <end position="1217"/>
    </location>
</feature>
<dbReference type="Gene3D" id="2.60.40.150">
    <property type="entry name" value="C2 domain"/>
    <property type="match status" value="1"/>
</dbReference>
<dbReference type="GO" id="GO:0046488">
    <property type="term" value="P:phosphatidylinositol metabolic process"/>
    <property type="evidence" value="ECO:0007669"/>
    <property type="project" value="TreeGrafter"/>
</dbReference>
<keyword evidence="3" id="KW-0443">Lipid metabolism</keyword>
<dbReference type="CDD" id="cd08596">
    <property type="entry name" value="PI-PLCc_epsilon"/>
    <property type="match status" value="1"/>
</dbReference>
<dbReference type="InterPro" id="IPR029071">
    <property type="entry name" value="Ubiquitin-like_domsf"/>
</dbReference>
<dbReference type="Pfam" id="PF00388">
    <property type="entry name" value="PI-PLC-X"/>
    <property type="match status" value="1"/>
</dbReference>
<name>A0A3B4X8P6_SERLL</name>
<dbReference type="InterPro" id="IPR015359">
    <property type="entry name" value="PLC_EF-hand-like"/>
</dbReference>
<dbReference type="Proteomes" id="UP000261360">
    <property type="component" value="Unplaced"/>
</dbReference>
<feature type="domain" description="Ras-GEF" evidence="7">
    <location>
        <begin position="551"/>
        <end position="806"/>
    </location>
</feature>
<dbReference type="Gene3D" id="3.10.20.90">
    <property type="entry name" value="Phosphatidylinositol 3-kinase Catalytic Subunit, Chain A, domain 1"/>
    <property type="match status" value="2"/>
</dbReference>
<dbReference type="InterPro" id="IPR001192">
    <property type="entry name" value="PI-PLC_fam"/>
</dbReference>
<feature type="compositionally biased region" description="Polar residues" evidence="4">
    <location>
        <begin position="1"/>
        <end position="10"/>
    </location>
</feature>
<feature type="compositionally biased region" description="Polar residues" evidence="4">
    <location>
        <begin position="1590"/>
        <end position="1605"/>
    </location>
</feature>
<dbReference type="SUPFAM" id="SSF47473">
    <property type="entry name" value="EF-hand"/>
    <property type="match status" value="1"/>
</dbReference>
<dbReference type="GO" id="GO:0005085">
    <property type="term" value="F:guanyl-nucleotide exchange factor activity"/>
    <property type="evidence" value="ECO:0007669"/>
    <property type="project" value="UniProtKB-KW"/>
</dbReference>
<keyword evidence="3" id="KW-0442">Lipid degradation</keyword>
<evidence type="ECO:0000313" key="10">
    <source>
        <dbReference type="Proteomes" id="UP000261360"/>
    </source>
</evidence>
<organism evidence="9 10">
    <name type="scientific">Seriola lalandi dorsalis</name>
    <dbReference type="NCBI Taxonomy" id="1841481"/>
    <lineage>
        <taxon>Eukaryota</taxon>
        <taxon>Metazoa</taxon>
        <taxon>Chordata</taxon>
        <taxon>Craniata</taxon>
        <taxon>Vertebrata</taxon>
        <taxon>Euteleostomi</taxon>
        <taxon>Actinopterygii</taxon>
        <taxon>Neopterygii</taxon>
        <taxon>Teleostei</taxon>
        <taxon>Neoteleostei</taxon>
        <taxon>Acanthomorphata</taxon>
        <taxon>Carangaria</taxon>
        <taxon>Carangiformes</taxon>
        <taxon>Carangidae</taxon>
        <taxon>Seriola</taxon>
    </lineage>
</organism>
<dbReference type="Pfam" id="PF00168">
    <property type="entry name" value="C2"/>
    <property type="match status" value="1"/>
</dbReference>
<feature type="region of interest" description="Disordered" evidence="4">
    <location>
        <begin position="156"/>
        <end position="250"/>
    </location>
</feature>
<dbReference type="EC" id="3.1.4.11" evidence="3"/>
<dbReference type="SMART" id="SM00149">
    <property type="entry name" value="PLCYc"/>
    <property type="match status" value="1"/>
</dbReference>
<dbReference type="CDD" id="cd00275">
    <property type="entry name" value="C2_PLC_like"/>
    <property type="match status" value="1"/>
</dbReference>
<dbReference type="FunFam" id="1.10.238.10:FF:000244">
    <property type="entry name" value="Phospholipase C, epsilon 1"/>
    <property type="match status" value="1"/>
</dbReference>
<dbReference type="PANTHER" id="PTHR10336:SF6">
    <property type="entry name" value="1-PHOSPHATIDYLINOSITOL 4,5-BISPHOSPHATE PHOSPHODIESTERASE EPSILON-1"/>
    <property type="match status" value="1"/>
</dbReference>
<dbReference type="InterPro" id="IPR000008">
    <property type="entry name" value="C2_dom"/>
</dbReference>
<dbReference type="CDD" id="cd16203">
    <property type="entry name" value="EFh_PI-PLCepsilon"/>
    <property type="match status" value="1"/>
</dbReference>
<dbReference type="PRINTS" id="PR00390">
    <property type="entry name" value="PHPHLIPASEC"/>
</dbReference>
<feature type="region of interest" description="Disordered" evidence="4">
    <location>
        <begin position="1089"/>
        <end position="1218"/>
    </location>
</feature>
<dbReference type="CDD" id="cd01780">
    <property type="entry name" value="RA2_PLC-epsilon"/>
    <property type="match status" value="1"/>
</dbReference>
<dbReference type="GO" id="GO:0048015">
    <property type="term" value="P:phosphatidylinositol-mediated signaling"/>
    <property type="evidence" value="ECO:0007669"/>
    <property type="project" value="TreeGrafter"/>
</dbReference>
<evidence type="ECO:0000256" key="3">
    <source>
        <dbReference type="RuleBase" id="RU361133"/>
    </source>
</evidence>
<feature type="domain" description="PI-PLC Y-box" evidence="6">
    <location>
        <begin position="1798"/>
        <end position="1888"/>
    </location>
</feature>
<feature type="region of interest" description="Disordered" evidence="4">
    <location>
        <begin position="2157"/>
        <end position="2195"/>
    </location>
</feature>
<dbReference type="InterPro" id="IPR046973">
    <property type="entry name" value="PLC-epsilon1_cat"/>
</dbReference>
<dbReference type="InterPro" id="IPR001711">
    <property type="entry name" value="PLipase_C_Pinositol-sp_Y"/>
</dbReference>
<dbReference type="Pfam" id="PF00788">
    <property type="entry name" value="RA"/>
    <property type="match status" value="1"/>
</dbReference>
<feature type="compositionally biased region" description="Basic and acidic residues" evidence="4">
    <location>
        <begin position="28"/>
        <end position="45"/>
    </location>
</feature>
<dbReference type="FunFam" id="3.10.20.90:FF:000086">
    <property type="entry name" value="Phosphoinositide phospholipase C"/>
    <property type="match status" value="1"/>
</dbReference>
<dbReference type="PROSITE" id="PS50007">
    <property type="entry name" value="PIPLC_X_DOMAIN"/>
    <property type="match status" value="1"/>
</dbReference>
<dbReference type="SMART" id="SM00239">
    <property type="entry name" value="C2"/>
    <property type="match status" value="1"/>
</dbReference>
<dbReference type="PROSITE" id="PS50200">
    <property type="entry name" value="RA"/>
    <property type="match status" value="1"/>
</dbReference>
<evidence type="ECO:0000256" key="4">
    <source>
        <dbReference type="SAM" id="MobiDB-lite"/>
    </source>
</evidence>
<feature type="compositionally biased region" description="Low complexity" evidence="4">
    <location>
        <begin position="156"/>
        <end position="187"/>
    </location>
</feature>
<evidence type="ECO:0000259" key="8">
    <source>
        <dbReference type="PROSITE" id="PS50200"/>
    </source>
</evidence>
<feature type="domain" description="Ras-associating" evidence="8">
    <location>
        <begin position="2200"/>
        <end position="2299"/>
    </location>
</feature>
<feature type="region of interest" description="Disordered" evidence="4">
    <location>
        <begin position="1638"/>
        <end position="1677"/>
    </location>
</feature>
<dbReference type="STRING" id="1841481.ENSSLDP00000008938"/>
<feature type="compositionally biased region" description="Low complexity" evidence="4">
    <location>
        <begin position="215"/>
        <end position="233"/>
    </location>
</feature>
<dbReference type="InterPro" id="IPR035892">
    <property type="entry name" value="C2_domain_sf"/>
</dbReference>
<feature type="compositionally biased region" description="Gly residues" evidence="4">
    <location>
        <begin position="2174"/>
        <end position="2192"/>
    </location>
</feature>
<dbReference type="SUPFAM" id="SSF48366">
    <property type="entry name" value="Ras GEF"/>
    <property type="match status" value="1"/>
</dbReference>
<dbReference type="InterPro" id="IPR000159">
    <property type="entry name" value="RA_dom"/>
</dbReference>
<keyword evidence="10" id="KW-1185">Reference proteome</keyword>
<sequence length="2400" mass="265979">MATEENQTQVGAVVLAQRASPPSTGSRPSREVRHANDSQEIRRYSDQLLQSKQRSSPSLLLYRKLSCDSGKGTILDEEYGCLDYSSKLLSTEEKLCPEVSAGKRIERIANTVTPIPGKSSEGSPCQLDTPREGVDAGRNRTGSTRCSCTLSSLYMSPNTSSCHSPRSSPSPNSSPVHSPCLSSSPSRRIQRHIRRSSLPVSMLASHKPSPHHSSRCSPSSEPSSLVSSPCSSPLTNHHQHHQNGHIRQQHLKDGYSSLERLNRRPRVNKCSLEKLFLRRTSLETMTTTFGHSERSPSGVIRSCSGGSSSEEIDAEGPLDNTEFVRNRKERSTVLVRRFFKNNQKVTKSVCTGTRAIVRTLPSGRISEEVWEVVIHHRIWQPSKKDMWPILIHGVGEEFRVCRGMLRSVGVKLQQVTNCVQDREEVNLIHPARKLLLSCPGCVRLRESCCARPDQSSFLNPWCCDPSPPPGFYRSCGQRTSVCSLLTGALLEATTALGARSALPYPLPQGPNSHAVLKERQLASSMTSSSSLPPSVSGISKELAELRHVVQFPEEIACILTEQEQQLYQRVFPLDYLCFLTRDLGSPECQTKHHPNLKASLSAPAMPTQSAQRSNAVEDLVTRFNEVSSWVTWLVLTAGSMEEKREVFSYLVHVAKCCWNMGNYNGVMEFLAGLRSRKVLKMWQFMDQLDIDTMRSLKDAMAQHESSSEYKKVVTRALNIPGCKVVPFCGVFLKELSDALDGTASIISLKPPPDNTEDSIEFVSDYSGQHNFMSRSGPNGLHVPEKEATVSNILQIIRSCNRSLEAEDPDEASTSPSSTGPSPASRNNSFRDRCRNHSHSFRTPPESNRVLFMVGDLSDSEGDLSSEPVVKEVEFQGTEETHRAFSHGTELIPWYVLSLQPDVHQFLLQGATVIHYDQDTHLTARCLLRLQPDNTTLTWGKPQSGGASPPEQPLGLGQTVVAGLAEGLLDLGVVKAVFLGHQGVDVHAVCLQNKLSQMTVEENGLSLLYGLSTTDNRLLHFVAPNHTARMLHKGLSELVNATRKLKRFPDQRLQWLRRQYVSLYQEDGRYEGPTLAQAIELFGGRRWNMSTGGTEKTGAQKNSPLSINDKAKKKKKVLVRGDSGDATDDEMVSRKTRSCKEGLYRNGPESDSIDQEDPEDSFPGPFSLSSNKNPGLLASSSSSSSSSSMAGSNQCRPQSSPILSGTAKSQPGAWSSRSWHGRGKGCFKGFQNLMISDSTMSFIEFVELFKSFSIRSRKDLKELFDTFAVPCSRSSPESAPLYTNLRIDDKDTGLQPDLDLLTRNGSDLGLFIRTRQQMSDNQKQISDAIAAASIVTNGTGVENASLGVLGLAIPQLNDFLVNCQREHLSYDEILSIIQKFEPSSSMRQMGWMSFEGFARYLMDKENFASRNEESQMNPEELHYPLSYYYIESSHNTYLTGHQLKGESSVELYSQVLLQGCRSVELDCWDGDDGMPVIYHGHTLTTKIPFKDVVEAINRAAFVNSDMPVILSIENHCSLPQQRKMAEIFKTVFGERLVTRFLFESDFSDDPHLPSPLQLQGRILLKNKKLKAHQAPVDILKQKAHQLAHMQAQASNGSPGVTSPGNHTNEEEEEEEDEYDYDYESLSDADVLTASTASYGLEDNILDDKPEGKSSADKEEQPVDEIPKRMKKADSTTQSKGKVFDMELGEEFYLPQNKKESRQIAQELSDLVIYCQAVKFPGLSTLSPAGSGRGKDRGKSRKSIFGTAPARCSTTGEVTTQSRTPGKGGAERLSWEEQQTSPILNHPTSLSAIIRTPKCYHISSVNENAAKRLCRRYSQKLIQHTVCQLLRTYPAATRIDSTNPNPLLFWLHGIQLVALNYQTDDLPMQLNTALFEANGGCGYVLKPAVLWDRSCSLYQQFCPMERDVEKMSPAVYSLTIVSGQNVCPSNSAGSPCIEVDVLGMPIDSCHFRTKPIHRNTLNPMWNEHFQFTVHFEEMCFLRFAVVENNSSQTTAQRTLPLKALKSGYRHVQLRTQHNEPLEVSSLFIYSRRTEEGPTGGATPSSLLFSSEEIRASQQHQVTVHEAPGPEPFTVFGVTEQTTAKQLLDTVVVSAGNPSDYFLCEERVPLLKERSEVKRCAQHRPLAPEEEVVRLVFSWNAEEGYVGRICLKTREENLNEKNTVPDGEEEVTVGSREGAGGGGGGGAGGPGGGGGGEDEMFFVQVHEVSPEQPHTVIKAPRYSTAQDIIQQTLSKAKYSYSILSNPNPCDYVLMEEVTKDVGSKKSSAAKPLQRVLLDHECVYQAQNRWRGAGKFILKLKEQVVREDKKKVISFASELKKLTSRSRSMTTGSGVDGPAQRYLSAAAGLKAWVAEGRVGAGRFLQATSSPSSFRGHLQPVHLPTSSLTPLAWKLHLLRNWKIHK</sequence>
<feature type="region of interest" description="Disordered" evidence="4">
    <location>
        <begin position="1723"/>
        <end position="1777"/>
    </location>
</feature>
<dbReference type="Pfam" id="PF00617">
    <property type="entry name" value="RasGEF"/>
    <property type="match status" value="1"/>
</dbReference>
<dbReference type="GO" id="GO:0004435">
    <property type="term" value="F:phosphatidylinositol-4,5-bisphosphate phospholipase C activity"/>
    <property type="evidence" value="ECO:0007669"/>
    <property type="project" value="UniProtKB-EC"/>
</dbReference>
<feature type="region of interest" description="Disordered" evidence="4">
    <location>
        <begin position="113"/>
        <end position="142"/>
    </location>
</feature>
<dbReference type="InterPro" id="IPR036964">
    <property type="entry name" value="RASGEF_cat_dom_sf"/>
</dbReference>
<dbReference type="InterPro" id="IPR011992">
    <property type="entry name" value="EF-hand-dom_pair"/>
</dbReference>
<reference evidence="9" key="2">
    <citation type="submission" date="2025-09" db="UniProtKB">
        <authorList>
            <consortium name="Ensembl"/>
        </authorList>
    </citation>
    <scope>IDENTIFICATION</scope>
</reference>
<dbReference type="Pfam" id="PF09279">
    <property type="entry name" value="EF-hand_like"/>
    <property type="match status" value="1"/>
</dbReference>
<feature type="compositionally biased region" description="Acidic residues" evidence="4">
    <location>
        <begin position="1150"/>
        <end position="1159"/>
    </location>
</feature>
<comment type="catalytic activity">
    <reaction evidence="3">
        <text>a 1,2-diacyl-sn-glycero-3-phospho-(1D-myo-inositol-4,5-bisphosphate) + H2O = 1D-myo-inositol 1,4,5-trisphosphate + a 1,2-diacyl-sn-glycerol + H(+)</text>
        <dbReference type="Rhea" id="RHEA:33179"/>
        <dbReference type="ChEBI" id="CHEBI:15377"/>
        <dbReference type="ChEBI" id="CHEBI:15378"/>
        <dbReference type="ChEBI" id="CHEBI:17815"/>
        <dbReference type="ChEBI" id="CHEBI:58456"/>
        <dbReference type="ChEBI" id="CHEBI:203600"/>
        <dbReference type="EC" id="3.1.4.11"/>
    </reaction>
</comment>
<dbReference type="InterPro" id="IPR046974">
    <property type="entry name" value="PLC_epsilon1_EF"/>
</dbReference>
<dbReference type="PANTHER" id="PTHR10336">
    <property type="entry name" value="PHOSPHOINOSITIDE-SPECIFIC PHOSPHOLIPASE C FAMILY PROTEIN"/>
    <property type="match status" value="1"/>
</dbReference>
<dbReference type="Gene3D" id="1.10.238.10">
    <property type="entry name" value="EF-hand"/>
    <property type="match status" value="1"/>
</dbReference>
<dbReference type="GO" id="GO:0016042">
    <property type="term" value="P:lipid catabolic process"/>
    <property type="evidence" value="ECO:0007669"/>
    <property type="project" value="UniProtKB-KW"/>
</dbReference>
<proteinExistence type="predicted"/>
<feature type="region of interest" description="Disordered" evidence="4">
    <location>
        <begin position="803"/>
        <end position="841"/>
    </location>
</feature>
<dbReference type="PROSITE" id="PS50009">
    <property type="entry name" value="RASGEF_CAT"/>
    <property type="match status" value="1"/>
</dbReference>
<dbReference type="SUPFAM" id="SSF51695">
    <property type="entry name" value="PLC-like phosphodiesterases"/>
    <property type="match status" value="1"/>
</dbReference>
<dbReference type="SMART" id="SM00147">
    <property type="entry name" value="RasGEF"/>
    <property type="match status" value="1"/>
</dbReference>
<dbReference type="GeneTree" id="ENSGT00940000157356"/>
<keyword evidence="2" id="KW-0344">Guanine-nucleotide releasing factor</keyword>
<evidence type="ECO:0000256" key="2">
    <source>
        <dbReference type="PROSITE-ProRule" id="PRU00168"/>
    </source>
</evidence>
<dbReference type="InterPro" id="IPR023578">
    <property type="entry name" value="Ras_GEF_dom_sf"/>
</dbReference>
<accession>A0A3B4X8P6</accession>
<feature type="compositionally biased region" description="Polar residues" evidence="4">
    <location>
        <begin position="1750"/>
        <end position="1762"/>
    </location>
</feature>
<feature type="compositionally biased region" description="Basic and acidic residues" evidence="4">
    <location>
        <begin position="1644"/>
        <end position="1672"/>
    </location>
</feature>
<feature type="compositionally biased region" description="Low complexity" evidence="4">
    <location>
        <begin position="811"/>
        <end position="824"/>
    </location>
</feature>
<dbReference type="GO" id="GO:0007186">
    <property type="term" value="P:G protein-coupled receptor signaling pathway"/>
    <property type="evidence" value="ECO:0007669"/>
    <property type="project" value="TreeGrafter"/>
</dbReference>
<dbReference type="Ensembl" id="ENSSLDT00000009235.1">
    <property type="protein sequence ID" value="ENSSLDP00000008938.1"/>
    <property type="gene ID" value="ENSSLDG00000007076.1"/>
</dbReference>
<dbReference type="FunFam" id="3.10.20.90:FF:000238">
    <property type="entry name" value="Phosphoinositide phospholipase C"/>
    <property type="match status" value="1"/>
</dbReference>
<evidence type="ECO:0000259" key="6">
    <source>
        <dbReference type="PROSITE" id="PS50008"/>
    </source>
</evidence>
<dbReference type="FunFam" id="2.60.40.150:FF:000085">
    <property type="entry name" value="Phosphoinositide phospholipase C"/>
    <property type="match status" value="1"/>
</dbReference>
<keyword evidence="3" id="KW-0378">Hydrolase</keyword>
<evidence type="ECO:0000313" key="9">
    <source>
        <dbReference type="Ensembl" id="ENSSLDP00000008938.1"/>
    </source>
</evidence>
<feature type="compositionally biased region" description="Basic and acidic residues" evidence="4">
    <location>
        <begin position="129"/>
        <end position="138"/>
    </location>
</feature>
<feature type="region of interest" description="Disordered" evidence="4">
    <location>
        <begin position="1581"/>
        <end position="1619"/>
    </location>
</feature>
<dbReference type="GO" id="GO:0007265">
    <property type="term" value="P:Ras protein signal transduction"/>
    <property type="evidence" value="ECO:0007669"/>
    <property type="project" value="TreeGrafter"/>
</dbReference>
<feature type="compositionally biased region" description="Basic residues" evidence="4">
    <location>
        <begin position="237"/>
        <end position="249"/>
    </location>
</feature>
<dbReference type="PROSITE" id="PS50008">
    <property type="entry name" value="PIPLC_Y_DOMAIN"/>
    <property type="match status" value="1"/>
</dbReference>
<dbReference type="InterPro" id="IPR017946">
    <property type="entry name" value="PLC-like_Pdiesterase_TIM-brl"/>
</dbReference>
<feature type="compositionally biased region" description="Polar residues" evidence="4">
    <location>
        <begin position="1089"/>
        <end position="1105"/>
    </location>
</feature>
<evidence type="ECO:0000259" key="7">
    <source>
        <dbReference type="PROSITE" id="PS50009"/>
    </source>
</evidence>